<reference evidence="1" key="1">
    <citation type="journal article" date="2023" name="IScience">
        <title>Live-bearing cockroach genome reveals convergent evolutionary mechanisms linked to viviparity in insects and beyond.</title>
        <authorList>
            <person name="Fouks B."/>
            <person name="Harrison M.C."/>
            <person name="Mikhailova A.A."/>
            <person name="Marchal E."/>
            <person name="English S."/>
            <person name="Carruthers M."/>
            <person name="Jennings E.C."/>
            <person name="Chiamaka E.L."/>
            <person name="Frigard R.A."/>
            <person name="Pippel M."/>
            <person name="Attardo G.M."/>
            <person name="Benoit J.B."/>
            <person name="Bornberg-Bauer E."/>
            <person name="Tobe S.S."/>
        </authorList>
    </citation>
    <scope>NUCLEOTIDE SEQUENCE</scope>
    <source>
        <strain evidence="1">Stay&amp;Tobe</strain>
    </source>
</reference>
<sequence length="62" mass="7007">CGPCPLPLRSARSPVQTVMNGATASNNQDRLKRLQPDGNHHRINLQINQIKLTIKTTTLYRR</sequence>
<evidence type="ECO:0000313" key="2">
    <source>
        <dbReference type="Proteomes" id="UP001233999"/>
    </source>
</evidence>
<gene>
    <name evidence="1" type="ORF">L9F63_012393</name>
</gene>
<name>A0AAD8EMV0_DIPPU</name>
<keyword evidence="2" id="KW-1185">Reference proteome</keyword>
<evidence type="ECO:0000313" key="1">
    <source>
        <dbReference type="EMBL" id="KAJ9596560.1"/>
    </source>
</evidence>
<proteinExistence type="predicted"/>
<comment type="caution">
    <text evidence="1">The sequence shown here is derived from an EMBL/GenBank/DDBJ whole genome shotgun (WGS) entry which is preliminary data.</text>
</comment>
<dbReference type="AlphaFoldDB" id="A0AAD8EMV0"/>
<feature type="non-terminal residue" evidence="1">
    <location>
        <position position="62"/>
    </location>
</feature>
<feature type="non-terminal residue" evidence="1">
    <location>
        <position position="1"/>
    </location>
</feature>
<organism evidence="1 2">
    <name type="scientific">Diploptera punctata</name>
    <name type="common">Pacific beetle cockroach</name>
    <dbReference type="NCBI Taxonomy" id="6984"/>
    <lineage>
        <taxon>Eukaryota</taxon>
        <taxon>Metazoa</taxon>
        <taxon>Ecdysozoa</taxon>
        <taxon>Arthropoda</taxon>
        <taxon>Hexapoda</taxon>
        <taxon>Insecta</taxon>
        <taxon>Pterygota</taxon>
        <taxon>Neoptera</taxon>
        <taxon>Polyneoptera</taxon>
        <taxon>Dictyoptera</taxon>
        <taxon>Blattodea</taxon>
        <taxon>Blaberoidea</taxon>
        <taxon>Blaberidae</taxon>
        <taxon>Diplopterinae</taxon>
        <taxon>Diploptera</taxon>
    </lineage>
</organism>
<dbReference type="EMBL" id="JASPKZ010001980">
    <property type="protein sequence ID" value="KAJ9596560.1"/>
    <property type="molecule type" value="Genomic_DNA"/>
</dbReference>
<reference evidence="1" key="2">
    <citation type="submission" date="2023-05" db="EMBL/GenBank/DDBJ databases">
        <authorList>
            <person name="Fouks B."/>
        </authorList>
    </citation>
    <scope>NUCLEOTIDE SEQUENCE</scope>
    <source>
        <strain evidence="1">Stay&amp;Tobe</strain>
        <tissue evidence="1">Testes</tissue>
    </source>
</reference>
<accession>A0AAD8EMV0</accession>
<dbReference type="Proteomes" id="UP001233999">
    <property type="component" value="Unassembled WGS sequence"/>
</dbReference>
<protein>
    <submittedName>
        <fullName evidence="1">Uncharacterized protein</fullName>
    </submittedName>
</protein>